<dbReference type="AlphaFoldDB" id="A0A1V4HSF0"/>
<keyword evidence="3" id="KW-1185">Reference proteome</keyword>
<reference evidence="3" key="1">
    <citation type="submission" date="2016-07" db="EMBL/GenBank/DDBJ databases">
        <authorList>
            <person name="Florea S."/>
            <person name="Webb J.S."/>
            <person name="Jaromczyk J."/>
            <person name="Schardl C.L."/>
        </authorList>
    </citation>
    <scope>NUCLEOTIDE SEQUENCE [LARGE SCALE GENOMIC DNA]</scope>
    <source>
        <strain evidence="3">CY1</strain>
    </source>
</reference>
<gene>
    <name evidence="2" type="ORF">BC351_00250</name>
</gene>
<accession>A0A1V4HSF0</accession>
<evidence type="ECO:0000313" key="3">
    <source>
        <dbReference type="Proteomes" id="UP000190626"/>
    </source>
</evidence>
<proteinExistence type="predicted"/>
<dbReference type="EMBL" id="MBTG01000001">
    <property type="protein sequence ID" value="OPH61708.1"/>
    <property type="molecule type" value="Genomic_DNA"/>
</dbReference>
<feature type="domain" description="DUF4376" evidence="1">
    <location>
        <begin position="63"/>
        <end position="173"/>
    </location>
</feature>
<dbReference type="Pfam" id="PF14301">
    <property type="entry name" value="DUF4376"/>
    <property type="match status" value="1"/>
</dbReference>
<evidence type="ECO:0000259" key="1">
    <source>
        <dbReference type="Pfam" id="PF14301"/>
    </source>
</evidence>
<dbReference type="Proteomes" id="UP000190626">
    <property type="component" value="Unassembled WGS sequence"/>
</dbReference>
<dbReference type="RefSeq" id="WP_079408704.1">
    <property type="nucleotide sequence ID" value="NZ_MBTG01000001.1"/>
</dbReference>
<dbReference type="OrthoDB" id="2382362at2"/>
<name>A0A1V4HSF0_9BACL</name>
<organism evidence="2 3">
    <name type="scientific">Paenibacillus ferrarius</name>
    <dbReference type="NCBI Taxonomy" id="1469647"/>
    <lineage>
        <taxon>Bacteria</taxon>
        <taxon>Bacillati</taxon>
        <taxon>Bacillota</taxon>
        <taxon>Bacilli</taxon>
        <taxon>Bacillales</taxon>
        <taxon>Paenibacillaceae</taxon>
        <taxon>Paenibacillus</taxon>
    </lineage>
</organism>
<dbReference type="STRING" id="1469647.BC351_00250"/>
<evidence type="ECO:0000313" key="2">
    <source>
        <dbReference type="EMBL" id="OPH61708.1"/>
    </source>
</evidence>
<protein>
    <recommendedName>
        <fullName evidence="1">DUF4376 domain-containing protein</fullName>
    </recommendedName>
</protein>
<comment type="caution">
    <text evidence="2">The sequence shown here is derived from an EMBL/GenBank/DDBJ whole genome shotgun (WGS) entry which is preliminary data.</text>
</comment>
<dbReference type="InterPro" id="IPR025484">
    <property type="entry name" value="DUF4376"/>
</dbReference>
<sequence length="175" mass="19248">MDGYYKYAQIDLATGVCVGVSYLLGEVIADHMIPLTEDQNVNPRDIYDDGIWTPAQTPEPADLKQRKINELNSACNAAILAGFRSDALGSSNSYEFGTDDQINLGGMLNAITAGLVTEPIIWKASGSPHPHTFNQFKQVFGDGLTHKNNNIAKYWTLKEQVTVAETNEDVNAIQW</sequence>